<dbReference type="Proteomes" id="UP000821845">
    <property type="component" value="Chromosome 6"/>
</dbReference>
<proteinExistence type="predicted"/>
<protein>
    <submittedName>
        <fullName evidence="1">Uncharacterized protein</fullName>
    </submittedName>
</protein>
<accession>A0ACB7RZV5</accession>
<reference evidence="1" key="1">
    <citation type="submission" date="2020-05" db="EMBL/GenBank/DDBJ databases">
        <title>Large-scale comparative analyses of tick genomes elucidate their genetic diversity and vector capacities.</title>
        <authorList>
            <person name="Jia N."/>
            <person name="Wang J."/>
            <person name="Shi W."/>
            <person name="Du L."/>
            <person name="Sun Y."/>
            <person name="Zhan W."/>
            <person name="Jiang J."/>
            <person name="Wang Q."/>
            <person name="Zhang B."/>
            <person name="Ji P."/>
            <person name="Sakyi L.B."/>
            <person name="Cui X."/>
            <person name="Yuan T."/>
            <person name="Jiang B."/>
            <person name="Yang W."/>
            <person name="Lam T.T.-Y."/>
            <person name="Chang Q."/>
            <person name="Ding S."/>
            <person name="Wang X."/>
            <person name="Zhu J."/>
            <person name="Ruan X."/>
            <person name="Zhao L."/>
            <person name="Wei J."/>
            <person name="Que T."/>
            <person name="Du C."/>
            <person name="Cheng J."/>
            <person name="Dai P."/>
            <person name="Han X."/>
            <person name="Huang E."/>
            <person name="Gao Y."/>
            <person name="Liu J."/>
            <person name="Shao H."/>
            <person name="Ye R."/>
            <person name="Li L."/>
            <person name="Wei W."/>
            <person name="Wang X."/>
            <person name="Wang C."/>
            <person name="Yang T."/>
            <person name="Huo Q."/>
            <person name="Li W."/>
            <person name="Guo W."/>
            <person name="Chen H."/>
            <person name="Zhou L."/>
            <person name="Ni X."/>
            <person name="Tian J."/>
            <person name="Zhou Y."/>
            <person name="Sheng Y."/>
            <person name="Liu T."/>
            <person name="Pan Y."/>
            <person name="Xia L."/>
            <person name="Li J."/>
            <person name="Zhao F."/>
            <person name="Cao W."/>
        </authorList>
    </citation>
    <scope>NUCLEOTIDE SEQUENCE</scope>
    <source>
        <strain evidence="1">Hyas-2018</strain>
    </source>
</reference>
<name>A0ACB7RZV5_HYAAI</name>
<organism evidence="1 2">
    <name type="scientific">Hyalomma asiaticum</name>
    <name type="common">Tick</name>
    <dbReference type="NCBI Taxonomy" id="266040"/>
    <lineage>
        <taxon>Eukaryota</taxon>
        <taxon>Metazoa</taxon>
        <taxon>Ecdysozoa</taxon>
        <taxon>Arthropoda</taxon>
        <taxon>Chelicerata</taxon>
        <taxon>Arachnida</taxon>
        <taxon>Acari</taxon>
        <taxon>Parasitiformes</taxon>
        <taxon>Ixodida</taxon>
        <taxon>Ixodoidea</taxon>
        <taxon>Ixodidae</taxon>
        <taxon>Hyalomminae</taxon>
        <taxon>Hyalomma</taxon>
    </lineage>
</organism>
<evidence type="ECO:0000313" key="1">
    <source>
        <dbReference type="EMBL" id="KAH6927998.1"/>
    </source>
</evidence>
<keyword evidence="2" id="KW-1185">Reference proteome</keyword>
<sequence>MPHMIMTVNLNVCVLERPPHRFPTVSAMLKTESPSLRSHFLSKMQLASLDQPRHFKEEAQQVSRNGRNAAAAAEVAADAATEAKSKAFTQT</sequence>
<gene>
    <name evidence="1" type="ORF">HPB50_010354</name>
</gene>
<dbReference type="EMBL" id="CM023486">
    <property type="protein sequence ID" value="KAH6927998.1"/>
    <property type="molecule type" value="Genomic_DNA"/>
</dbReference>
<evidence type="ECO:0000313" key="2">
    <source>
        <dbReference type="Proteomes" id="UP000821845"/>
    </source>
</evidence>
<comment type="caution">
    <text evidence="1">The sequence shown here is derived from an EMBL/GenBank/DDBJ whole genome shotgun (WGS) entry which is preliminary data.</text>
</comment>